<evidence type="ECO:0000313" key="3">
    <source>
        <dbReference type="EMBL" id="MBO2448779.1"/>
    </source>
</evidence>
<organism evidence="3 4">
    <name type="scientific">Actinomadura barringtoniae</name>
    <dbReference type="NCBI Taxonomy" id="1427535"/>
    <lineage>
        <taxon>Bacteria</taxon>
        <taxon>Bacillati</taxon>
        <taxon>Actinomycetota</taxon>
        <taxon>Actinomycetes</taxon>
        <taxon>Streptosporangiales</taxon>
        <taxon>Thermomonosporaceae</taxon>
        <taxon>Actinomadura</taxon>
    </lineage>
</organism>
<sequence>MGITRLAAATAAVGGVALFGVAVPASAAPAPPAAPDITVKPDPFKPGAKVTLNVTGCTSEPKVSADTNGIFVKGEPSSFGKGTADGAWTTVVATKSDLKPEQTYVTQFGCTTTDGSAIFQLRTTIPKTPDFTFGFDKVKLSTRTVTAGGKLGMTVTCPTTVTAASASFTATPKFTKDGDVSKATATFKDHLPSVVRVKITCADHGSVSYSTKPGERDVKPGDGKIPKGSPQTGDGTMAARGDGGFNGPTVAGSAALLAGAGLGGGLMVRRRRNAGKESA</sequence>
<feature type="region of interest" description="Disordered" evidence="1">
    <location>
        <begin position="206"/>
        <end position="245"/>
    </location>
</feature>
<keyword evidence="2" id="KW-0732">Signal</keyword>
<feature type="compositionally biased region" description="Basic and acidic residues" evidence="1">
    <location>
        <begin position="213"/>
        <end position="225"/>
    </location>
</feature>
<evidence type="ECO:0000313" key="4">
    <source>
        <dbReference type="Proteomes" id="UP000669179"/>
    </source>
</evidence>
<evidence type="ECO:0000256" key="2">
    <source>
        <dbReference type="SAM" id="SignalP"/>
    </source>
</evidence>
<comment type="caution">
    <text evidence="3">The sequence shown here is derived from an EMBL/GenBank/DDBJ whole genome shotgun (WGS) entry which is preliminary data.</text>
</comment>
<proteinExistence type="predicted"/>
<dbReference type="AlphaFoldDB" id="A0A939T4W6"/>
<dbReference type="EMBL" id="JAGEOJ010000006">
    <property type="protein sequence ID" value="MBO2448779.1"/>
    <property type="molecule type" value="Genomic_DNA"/>
</dbReference>
<accession>A0A939T4W6</accession>
<reference evidence="3" key="1">
    <citation type="submission" date="2021-03" db="EMBL/GenBank/DDBJ databases">
        <authorList>
            <person name="Kanchanasin P."/>
            <person name="Saeng-In P."/>
            <person name="Phongsopitanun W."/>
            <person name="Yuki M."/>
            <person name="Kudo T."/>
            <person name="Ohkuma M."/>
            <person name="Tanasupawat S."/>
        </authorList>
    </citation>
    <scope>NUCLEOTIDE SEQUENCE</scope>
    <source>
        <strain evidence="3">GKU 128</strain>
    </source>
</reference>
<evidence type="ECO:0008006" key="5">
    <source>
        <dbReference type="Google" id="ProtNLM"/>
    </source>
</evidence>
<protein>
    <recommendedName>
        <fullName evidence="5">LPXTG cell wall anchor domain-containing protein</fullName>
    </recommendedName>
</protein>
<keyword evidence="4" id="KW-1185">Reference proteome</keyword>
<dbReference type="RefSeq" id="WP_208256438.1">
    <property type="nucleotide sequence ID" value="NZ_JAGEOJ010000006.1"/>
</dbReference>
<gene>
    <name evidence="3" type="ORF">J4573_16875</name>
</gene>
<feature type="chain" id="PRO_5037413928" description="LPXTG cell wall anchor domain-containing protein" evidence="2">
    <location>
        <begin position="28"/>
        <end position="279"/>
    </location>
</feature>
<dbReference type="Proteomes" id="UP000669179">
    <property type="component" value="Unassembled WGS sequence"/>
</dbReference>
<evidence type="ECO:0000256" key="1">
    <source>
        <dbReference type="SAM" id="MobiDB-lite"/>
    </source>
</evidence>
<feature type="signal peptide" evidence="2">
    <location>
        <begin position="1"/>
        <end position="27"/>
    </location>
</feature>
<name>A0A939T4W6_9ACTN</name>